<dbReference type="InterPro" id="IPR002108">
    <property type="entry name" value="ADF-H"/>
</dbReference>
<dbReference type="EMBL" id="GIBP01010270">
    <property type="protein sequence ID" value="NDV39239.1"/>
    <property type="molecule type" value="Transcribed_RNA"/>
</dbReference>
<evidence type="ECO:0000313" key="4">
    <source>
        <dbReference type="EMBL" id="NDV39239.1"/>
    </source>
</evidence>
<dbReference type="GO" id="GO:0071846">
    <property type="term" value="P:actin filament debranching"/>
    <property type="evidence" value="ECO:0007669"/>
    <property type="project" value="InterPro"/>
</dbReference>
<reference evidence="4" key="1">
    <citation type="journal article" date="2020" name="J. Eukaryot. Microbiol.">
        <title>De novo Sequencing, Assembly and Annotation of the Transcriptome for the Free-Living Testate Amoeba Arcella intermedia.</title>
        <authorList>
            <person name="Ribeiro G.M."/>
            <person name="Porfirio-Sousa A.L."/>
            <person name="Maurer-Alcala X.X."/>
            <person name="Katz L.A."/>
            <person name="Lahr D.J.G."/>
        </authorList>
    </citation>
    <scope>NUCLEOTIDE SEQUENCE</scope>
</reference>
<dbReference type="AlphaFoldDB" id="A0A6B2LPW1"/>
<accession>A0A6B2LPW1</accession>
<organism evidence="4">
    <name type="scientific">Arcella intermedia</name>
    <dbReference type="NCBI Taxonomy" id="1963864"/>
    <lineage>
        <taxon>Eukaryota</taxon>
        <taxon>Amoebozoa</taxon>
        <taxon>Tubulinea</taxon>
        <taxon>Elardia</taxon>
        <taxon>Arcellinida</taxon>
        <taxon>Sphaerothecina</taxon>
        <taxon>Arcellidae</taxon>
        <taxon>Arcella</taxon>
    </lineage>
</organism>
<protein>
    <recommendedName>
        <fullName evidence="3">ADF-H domain-containing protein</fullName>
    </recommendedName>
</protein>
<dbReference type="Gene3D" id="3.40.20.10">
    <property type="entry name" value="Severin"/>
    <property type="match status" value="1"/>
</dbReference>
<sequence length="119" mass="14041">MSKNQSNRAYIFKINKIELKVEEEKIVEEITDLTEFAEDHLPEGEPRFIAYSTKQNLPDGRVTFPLLFIFYCPPASVQLNSLYASTKGRFCNFLEIMKSFECRDREEFTNEWMDTILLK</sequence>
<dbReference type="SUPFAM" id="SSF55753">
    <property type="entry name" value="Actin depolymerizing proteins"/>
    <property type="match status" value="1"/>
</dbReference>
<dbReference type="PANTHER" id="PTHR11249">
    <property type="entry name" value="GLIAL FACTOR NATURATION FACTOR"/>
    <property type="match status" value="1"/>
</dbReference>
<dbReference type="InterPro" id="IPR029006">
    <property type="entry name" value="ADF-H/Gelsolin-like_dom_sf"/>
</dbReference>
<evidence type="ECO:0000256" key="2">
    <source>
        <dbReference type="PIRNR" id="PIRNR001788"/>
    </source>
</evidence>
<dbReference type="PIRSF" id="PIRSF001788">
    <property type="entry name" value="GMF-beta"/>
    <property type="match status" value="1"/>
</dbReference>
<evidence type="ECO:0000259" key="3">
    <source>
        <dbReference type="PROSITE" id="PS51263"/>
    </source>
</evidence>
<dbReference type="Pfam" id="PF00241">
    <property type="entry name" value="Cofilin_ADF"/>
    <property type="match status" value="1"/>
</dbReference>
<dbReference type="PANTHER" id="PTHR11249:SF2">
    <property type="entry name" value="GLIA MATURATION FACTOR"/>
    <property type="match status" value="1"/>
</dbReference>
<proteinExistence type="inferred from homology"/>
<comment type="similarity">
    <text evidence="1 2">Belongs to the actin-binding proteins ADF family. GMF subfamily.</text>
</comment>
<name>A0A6B2LPW1_9EUKA</name>
<dbReference type="GO" id="GO:0034316">
    <property type="term" value="P:negative regulation of Arp2/3 complex-mediated actin nucleation"/>
    <property type="evidence" value="ECO:0007669"/>
    <property type="project" value="TreeGrafter"/>
</dbReference>
<feature type="domain" description="ADF-H" evidence="3">
    <location>
        <begin position="1"/>
        <end position="118"/>
    </location>
</feature>
<dbReference type="GO" id="GO:0071933">
    <property type="term" value="F:Arp2/3 complex binding"/>
    <property type="evidence" value="ECO:0007669"/>
    <property type="project" value="InterPro"/>
</dbReference>
<dbReference type="InterPro" id="IPR011171">
    <property type="entry name" value="GMF"/>
</dbReference>
<dbReference type="GO" id="GO:0003779">
    <property type="term" value="F:actin binding"/>
    <property type="evidence" value="ECO:0007669"/>
    <property type="project" value="InterPro"/>
</dbReference>
<dbReference type="PROSITE" id="PS51263">
    <property type="entry name" value="ADF_H"/>
    <property type="match status" value="1"/>
</dbReference>
<evidence type="ECO:0000256" key="1">
    <source>
        <dbReference type="ARBA" id="ARBA00010055"/>
    </source>
</evidence>
<dbReference type="GO" id="GO:0030864">
    <property type="term" value="C:cortical actin cytoskeleton"/>
    <property type="evidence" value="ECO:0007669"/>
    <property type="project" value="TreeGrafter"/>
</dbReference>
<dbReference type="SMART" id="SM00102">
    <property type="entry name" value="ADF"/>
    <property type="match status" value="1"/>
</dbReference>